<gene>
    <name evidence="10" type="ORF">D9Q98_005618</name>
</gene>
<feature type="domain" description="Clp1 C-terminal" evidence="7">
    <location>
        <begin position="310"/>
        <end position="418"/>
    </location>
</feature>
<feature type="binding site" evidence="6">
    <location>
        <position position="18"/>
    </location>
    <ligand>
        <name>ATP</name>
        <dbReference type="ChEBI" id="CHEBI:30616"/>
    </ligand>
</feature>
<dbReference type="Pfam" id="PF16575">
    <property type="entry name" value="CLP1_P"/>
    <property type="match status" value="1"/>
</dbReference>
<dbReference type="Proteomes" id="UP001055712">
    <property type="component" value="Unassembled WGS sequence"/>
</dbReference>
<comment type="similarity">
    <text evidence="6">Belongs to the Clp1 family. Clp1 subfamily.</text>
</comment>
<dbReference type="Gene3D" id="2.60.120.1030">
    <property type="entry name" value="Clp1, DNA binding domain"/>
    <property type="match status" value="1"/>
</dbReference>
<protein>
    <recommendedName>
        <fullName evidence="6">Protein CLP1 homolog</fullName>
    </recommendedName>
</protein>
<dbReference type="PANTHER" id="PTHR12755:SF6">
    <property type="entry name" value="POLYRIBONUCLEOTIDE 5'-HYDROXYL-KINASE CLP1"/>
    <property type="match status" value="1"/>
</dbReference>
<name>A0A9D4TMH9_CHLVU</name>
<evidence type="ECO:0000259" key="7">
    <source>
        <dbReference type="Pfam" id="PF06807"/>
    </source>
</evidence>
<dbReference type="InterPro" id="IPR028606">
    <property type="entry name" value="Clp1"/>
</dbReference>
<evidence type="ECO:0000256" key="6">
    <source>
        <dbReference type="HAMAP-Rule" id="MF_03035"/>
    </source>
</evidence>
<dbReference type="FunFam" id="2.60.120.1030:FF:000001">
    <property type="entry name" value="Protein CLP1 homolog 5"/>
    <property type="match status" value="1"/>
</dbReference>
<dbReference type="GO" id="GO:0031124">
    <property type="term" value="P:mRNA 3'-end processing"/>
    <property type="evidence" value="ECO:0007669"/>
    <property type="project" value="UniProtKB-UniRule"/>
</dbReference>
<evidence type="ECO:0000256" key="1">
    <source>
        <dbReference type="ARBA" id="ARBA00004123"/>
    </source>
</evidence>
<dbReference type="OrthoDB" id="258143at2759"/>
<organism evidence="10 11">
    <name type="scientific">Chlorella vulgaris</name>
    <name type="common">Green alga</name>
    <dbReference type="NCBI Taxonomy" id="3077"/>
    <lineage>
        <taxon>Eukaryota</taxon>
        <taxon>Viridiplantae</taxon>
        <taxon>Chlorophyta</taxon>
        <taxon>core chlorophytes</taxon>
        <taxon>Trebouxiophyceae</taxon>
        <taxon>Chlorellales</taxon>
        <taxon>Chlorellaceae</taxon>
        <taxon>Chlorella clade</taxon>
        <taxon>Chlorella</taxon>
    </lineage>
</organism>
<accession>A0A9D4TMH9</accession>
<dbReference type="InterPro" id="IPR038238">
    <property type="entry name" value="Clp1_C_sf"/>
</dbReference>
<dbReference type="GO" id="GO:0051731">
    <property type="term" value="F:polynucleotide 5'-hydroxyl-kinase activity"/>
    <property type="evidence" value="ECO:0007669"/>
    <property type="project" value="InterPro"/>
</dbReference>
<sequence length="422" mass="45867">MAQDGAASQQITLEANHELRMEVAWGKQVHLQLLKGQAEVFGTSLDLGERVSIRGQKVAVYSWQGCLLELEGDPDVMYTSDETPMAHYLNIHDVLDARRQEALKSKGQGPRTFVVGPTDVGKSSLCKILLNYAVRAGWAPTFADMDIGQGSITLPGCIAATPLEAPIDVEDGLPTDAPLVYYTGTPSPSDNPTLYRHFVERLAHVLELRAQSDAQVRASGLFVNSMGWITDLGYELLKHTVQSLKCGVVLVVGDERLYSQLSADMKKSDPTIQVLKLPRSGGVVVRSRELRQEARKVRVEEYFYGNRKELSPASQTAKFEDLQVYRVGGGPRAPSSALPIGATSVADPLKLSRILNPHELLYTLLAVSHAPQPELLLSVNAAGFIYVQDVDVAKGTITYLAPCAGPLPGSLLLAGSFKTYLD</sequence>
<evidence type="ECO:0000256" key="5">
    <source>
        <dbReference type="ARBA" id="ARBA00023242"/>
    </source>
</evidence>
<keyword evidence="11" id="KW-1185">Reference proteome</keyword>
<dbReference type="Pfam" id="PF06807">
    <property type="entry name" value="Clp1"/>
    <property type="match status" value="1"/>
</dbReference>
<evidence type="ECO:0000256" key="4">
    <source>
        <dbReference type="ARBA" id="ARBA00022840"/>
    </source>
</evidence>
<keyword evidence="5 6" id="KW-0539">Nucleus</keyword>
<evidence type="ECO:0000313" key="11">
    <source>
        <dbReference type="Proteomes" id="UP001055712"/>
    </source>
</evidence>
<dbReference type="InterPro" id="IPR032324">
    <property type="entry name" value="Clp1_N"/>
</dbReference>
<dbReference type="EMBL" id="SIDB01000008">
    <property type="protein sequence ID" value="KAI3429530.1"/>
    <property type="molecule type" value="Genomic_DNA"/>
</dbReference>
<feature type="domain" description="Clp1 P-loop" evidence="9">
    <location>
        <begin position="116"/>
        <end position="305"/>
    </location>
</feature>
<dbReference type="InterPro" id="IPR027417">
    <property type="entry name" value="P-loop_NTPase"/>
</dbReference>
<feature type="domain" description="Clp1 N-terminal" evidence="8">
    <location>
        <begin position="12"/>
        <end position="102"/>
    </location>
</feature>
<dbReference type="Pfam" id="PF16573">
    <property type="entry name" value="CLP1_N"/>
    <property type="match status" value="1"/>
</dbReference>
<evidence type="ECO:0000259" key="9">
    <source>
        <dbReference type="Pfam" id="PF16575"/>
    </source>
</evidence>
<reference evidence="10" key="2">
    <citation type="submission" date="2020-11" db="EMBL/GenBank/DDBJ databases">
        <authorList>
            <person name="Cecchin M."/>
            <person name="Marcolungo L."/>
            <person name="Rossato M."/>
            <person name="Girolomoni L."/>
            <person name="Cosentino E."/>
            <person name="Cuine S."/>
            <person name="Li-Beisson Y."/>
            <person name="Delledonne M."/>
            <person name="Ballottari M."/>
        </authorList>
    </citation>
    <scope>NUCLEOTIDE SEQUENCE</scope>
    <source>
        <strain evidence="10">211/11P</strain>
        <tissue evidence="10">Whole cell</tissue>
    </source>
</reference>
<evidence type="ECO:0000259" key="8">
    <source>
        <dbReference type="Pfam" id="PF16573"/>
    </source>
</evidence>
<dbReference type="InterPro" id="IPR045116">
    <property type="entry name" value="Clp1/Grc3"/>
</dbReference>
<comment type="subcellular location">
    <subcellularLocation>
        <location evidence="1 6">Nucleus</location>
    </subcellularLocation>
</comment>
<dbReference type="GO" id="GO:0005524">
    <property type="term" value="F:ATP binding"/>
    <property type="evidence" value="ECO:0007669"/>
    <property type="project" value="UniProtKB-UniRule"/>
</dbReference>
<dbReference type="Gene3D" id="2.40.30.330">
    <property type="entry name" value="Pre-mRNA cleavage complex subunit Clp1, C-terminal domain"/>
    <property type="match status" value="1"/>
</dbReference>
<dbReference type="InterPro" id="IPR038239">
    <property type="entry name" value="Clp1_N_sf"/>
</dbReference>
<evidence type="ECO:0000256" key="2">
    <source>
        <dbReference type="ARBA" id="ARBA00022664"/>
    </source>
</evidence>
<evidence type="ECO:0000313" key="10">
    <source>
        <dbReference type="EMBL" id="KAI3429530.1"/>
    </source>
</evidence>
<dbReference type="HAMAP" id="MF_03035">
    <property type="entry name" value="Clp1"/>
    <property type="match status" value="1"/>
</dbReference>
<dbReference type="GO" id="GO:0005849">
    <property type="term" value="C:mRNA cleavage factor complex"/>
    <property type="evidence" value="ECO:0007669"/>
    <property type="project" value="InterPro"/>
</dbReference>
<keyword evidence="3 6" id="KW-0547">Nucleotide-binding</keyword>
<comment type="function">
    <text evidence="6">Required for endonucleolytic cleavage during polyadenylation-dependent pre-mRNA 3'-end formation.</text>
</comment>
<keyword evidence="4 6" id="KW-0067">ATP-binding</keyword>
<reference evidence="10" key="1">
    <citation type="journal article" date="2019" name="Plant J.">
        <title>Chlorella vulgaris genome assembly and annotation reveals the molecular basis for metabolic acclimation to high light conditions.</title>
        <authorList>
            <person name="Cecchin M."/>
            <person name="Marcolungo L."/>
            <person name="Rossato M."/>
            <person name="Girolomoni L."/>
            <person name="Cosentino E."/>
            <person name="Cuine S."/>
            <person name="Li-Beisson Y."/>
            <person name="Delledonne M."/>
            <person name="Ballottari M."/>
        </authorList>
    </citation>
    <scope>NUCLEOTIDE SEQUENCE</scope>
    <source>
        <strain evidence="10">211/11P</strain>
    </source>
</reference>
<dbReference type="InterPro" id="IPR010655">
    <property type="entry name" value="Clp1_C"/>
</dbReference>
<proteinExistence type="inferred from homology"/>
<dbReference type="InterPro" id="IPR032319">
    <property type="entry name" value="CLP1_P"/>
</dbReference>
<dbReference type="AlphaFoldDB" id="A0A9D4TMH9"/>
<evidence type="ECO:0000256" key="3">
    <source>
        <dbReference type="ARBA" id="ARBA00022741"/>
    </source>
</evidence>
<keyword evidence="2 6" id="KW-0507">mRNA processing</keyword>
<dbReference type="PANTHER" id="PTHR12755">
    <property type="entry name" value="CLEAVAGE/POLYADENYLATION FACTOR IA SUBUNIT CLP1P"/>
    <property type="match status" value="1"/>
</dbReference>
<comment type="caution">
    <text evidence="10">The sequence shown here is derived from an EMBL/GenBank/DDBJ whole genome shotgun (WGS) entry which is preliminary data.</text>
</comment>
<dbReference type="GO" id="GO:0006388">
    <property type="term" value="P:tRNA splicing, via endonucleolytic cleavage and ligation"/>
    <property type="evidence" value="ECO:0007669"/>
    <property type="project" value="TreeGrafter"/>
</dbReference>
<feature type="binding site" evidence="6">
    <location>
        <position position="57"/>
    </location>
    <ligand>
        <name>ATP</name>
        <dbReference type="ChEBI" id="CHEBI:30616"/>
    </ligand>
</feature>
<dbReference type="FunFam" id="2.40.30.330:FF:000002">
    <property type="entry name" value="Protein CLP1 homolog"/>
    <property type="match status" value="1"/>
</dbReference>
<feature type="binding site" evidence="6">
    <location>
        <begin position="119"/>
        <end position="124"/>
    </location>
    <ligand>
        <name>ATP</name>
        <dbReference type="ChEBI" id="CHEBI:30616"/>
    </ligand>
</feature>
<dbReference type="Gene3D" id="3.40.50.300">
    <property type="entry name" value="P-loop containing nucleotide triphosphate hydrolases"/>
    <property type="match status" value="1"/>
</dbReference>
<dbReference type="SUPFAM" id="SSF52540">
    <property type="entry name" value="P-loop containing nucleoside triphosphate hydrolases"/>
    <property type="match status" value="1"/>
</dbReference>